<dbReference type="InterPro" id="IPR003594">
    <property type="entry name" value="HATPase_dom"/>
</dbReference>
<evidence type="ECO:0000256" key="3">
    <source>
        <dbReference type="ARBA" id="ARBA00022553"/>
    </source>
</evidence>
<evidence type="ECO:0000256" key="8">
    <source>
        <dbReference type="SAM" id="Phobius"/>
    </source>
</evidence>
<evidence type="ECO:0000259" key="9">
    <source>
        <dbReference type="PROSITE" id="PS50109"/>
    </source>
</evidence>
<evidence type="ECO:0000313" key="10">
    <source>
        <dbReference type="EMBL" id="BBM82245.1"/>
    </source>
</evidence>
<dbReference type="PRINTS" id="PR00344">
    <property type="entry name" value="BCTRLSENSOR"/>
</dbReference>
<reference evidence="10 11" key="1">
    <citation type="submission" date="2019-08" db="EMBL/GenBank/DDBJ databases">
        <title>Complete genome sequence of Candidatus Uab amorphum.</title>
        <authorList>
            <person name="Shiratori T."/>
            <person name="Suzuki S."/>
            <person name="Kakizawa Y."/>
            <person name="Ishida K."/>
        </authorList>
    </citation>
    <scope>NUCLEOTIDE SEQUENCE [LARGE SCALE GENOMIC DNA]</scope>
    <source>
        <strain evidence="10 11">SRT547</strain>
    </source>
</reference>
<keyword evidence="8" id="KW-1133">Transmembrane helix</keyword>
<dbReference type="RefSeq" id="WP_151966496.1">
    <property type="nucleotide sequence ID" value="NZ_AP019860.1"/>
</dbReference>
<dbReference type="FunFam" id="1.10.287.130:FF:000001">
    <property type="entry name" value="Two-component sensor histidine kinase"/>
    <property type="match status" value="1"/>
</dbReference>
<organism evidence="10 11">
    <name type="scientific">Uabimicrobium amorphum</name>
    <dbReference type="NCBI Taxonomy" id="2596890"/>
    <lineage>
        <taxon>Bacteria</taxon>
        <taxon>Pseudomonadati</taxon>
        <taxon>Planctomycetota</taxon>
        <taxon>Candidatus Uabimicrobiia</taxon>
        <taxon>Candidatus Uabimicrobiales</taxon>
        <taxon>Candidatus Uabimicrobiaceae</taxon>
        <taxon>Candidatus Uabimicrobium</taxon>
    </lineage>
</organism>
<dbReference type="PANTHER" id="PTHR43047:SF72">
    <property type="entry name" value="OSMOSENSING HISTIDINE PROTEIN KINASE SLN1"/>
    <property type="match status" value="1"/>
</dbReference>
<dbReference type="OrthoDB" id="9813151at2"/>
<gene>
    <name evidence="10" type="ORF">UABAM_00588</name>
</gene>
<dbReference type="GO" id="GO:0005886">
    <property type="term" value="C:plasma membrane"/>
    <property type="evidence" value="ECO:0007669"/>
    <property type="project" value="TreeGrafter"/>
</dbReference>
<dbReference type="SMART" id="SM00388">
    <property type="entry name" value="HisKA"/>
    <property type="match status" value="1"/>
</dbReference>
<dbReference type="InterPro" id="IPR004358">
    <property type="entry name" value="Sig_transdc_His_kin-like_C"/>
</dbReference>
<dbReference type="SMART" id="SM00387">
    <property type="entry name" value="HATPase_c"/>
    <property type="match status" value="1"/>
</dbReference>
<keyword evidence="11" id="KW-1185">Reference proteome</keyword>
<keyword evidence="7 8" id="KW-0472">Membrane</keyword>
<dbReference type="Gene3D" id="3.30.565.10">
    <property type="entry name" value="Histidine kinase-like ATPase, C-terminal domain"/>
    <property type="match status" value="1"/>
</dbReference>
<comment type="catalytic activity">
    <reaction evidence="1">
        <text>ATP + protein L-histidine = ADP + protein N-phospho-L-histidine.</text>
        <dbReference type="EC" id="2.7.13.3"/>
    </reaction>
</comment>
<dbReference type="InterPro" id="IPR011990">
    <property type="entry name" value="TPR-like_helical_dom_sf"/>
</dbReference>
<dbReference type="InterPro" id="IPR005467">
    <property type="entry name" value="His_kinase_dom"/>
</dbReference>
<dbReference type="SUPFAM" id="SSF55874">
    <property type="entry name" value="ATPase domain of HSP90 chaperone/DNA topoisomerase II/histidine kinase"/>
    <property type="match status" value="1"/>
</dbReference>
<dbReference type="GO" id="GO:0000155">
    <property type="term" value="F:phosphorelay sensor kinase activity"/>
    <property type="evidence" value="ECO:0007669"/>
    <property type="project" value="InterPro"/>
</dbReference>
<dbReference type="Pfam" id="PF02518">
    <property type="entry name" value="HATPase_c"/>
    <property type="match status" value="1"/>
</dbReference>
<dbReference type="InterPro" id="IPR036890">
    <property type="entry name" value="HATPase_C_sf"/>
</dbReference>
<keyword evidence="4" id="KW-0808">Transferase</keyword>
<evidence type="ECO:0000313" key="11">
    <source>
        <dbReference type="Proteomes" id="UP000326354"/>
    </source>
</evidence>
<dbReference type="SUPFAM" id="SSF47384">
    <property type="entry name" value="Homodimeric domain of signal transducing histidine kinase"/>
    <property type="match status" value="1"/>
</dbReference>
<evidence type="ECO:0000256" key="6">
    <source>
        <dbReference type="ARBA" id="ARBA00023012"/>
    </source>
</evidence>
<dbReference type="AlphaFoldDB" id="A0A5S9IKG7"/>
<evidence type="ECO:0000256" key="5">
    <source>
        <dbReference type="ARBA" id="ARBA00022777"/>
    </source>
</evidence>
<accession>A0A5S9IKG7</accession>
<sequence length="670" mass="78145">MNYRKFFISQIVLLALPSILLSSFAIYAILGQKAIITQKIEETYLHLLRSTQRRVSQVLGEKEYQVYVTTKNYTENETQQLTLLDPFYTHVFLVRNNKIVYPTQRNKNFPEATSLDLHNYNAFQQGHFYEFQEKDYPRAIEAYRQIPQDKTTLGMTLLAIARCYKKNNNFTKALDTYNDVATLFQDSKSLREFQLVVNAKLQMIAIKKYQQDMKQAYENCLLLLEFLYANKLRVPENLYTHYHKMVEEDIVKIKNNQDLTSETKTSLLQQHAQIIEVYEQKQQQELLLRQIRHLIDYIQKENKDRGYLQYKDNNEQHFIYFFRFEYSIALFKINIAALKKKLRTIVSGKQLGQEFFITIIDEAGRPINDIDKQAHMIISRPISNDFPFWSVAIYSQHASSLENLTRQKSYLYFGGIFFVIILLFMGLYVFISSFIKEIKSSRLQSDFVSNVTHELKTPLTSIKMFVETLLMDRVADKKEQLQCLNVIAAESDRLSRLIDRILDFAKMKENKRKFYFTQEDLGSVISKTATQFQEKRPDCSITLNIKKGLPQISLDVEAINQALMNLLSNAYKYTEKENKNIIISCNKKGKKYLEVRVKDNGIGVPRHEQQRIFQKFYRVEDRRAAKIEGTGLGLALVSSIIEAHKGKVNVSSKVGVGSEFTFSLPIHSST</sequence>
<dbReference type="CDD" id="cd00082">
    <property type="entry name" value="HisKA"/>
    <property type="match status" value="1"/>
</dbReference>
<dbReference type="PANTHER" id="PTHR43047">
    <property type="entry name" value="TWO-COMPONENT HISTIDINE PROTEIN KINASE"/>
    <property type="match status" value="1"/>
</dbReference>
<dbReference type="EC" id="2.7.13.3" evidence="2"/>
<dbReference type="KEGG" id="uam:UABAM_00588"/>
<keyword evidence="8" id="KW-0812">Transmembrane</keyword>
<dbReference type="Gene3D" id="1.25.40.10">
    <property type="entry name" value="Tetratricopeptide repeat domain"/>
    <property type="match status" value="1"/>
</dbReference>
<dbReference type="InterPro" id="IPR036097">
    <property type="entry name" value="HisK_dim/P_sf"/>
</dbReference>
<keyword evidence="6" id="KW-0902">Two-component regulatory system</keyword>
<keyword evidence="5 10" id="KW-0418">Kinase</keyword>
<protein>
    <recommendedName>
        <fullName evidence="2">histidine kinase</fullName>
        <ecNumber evidence="2">2.7.13.3</ecNumber>
    </recommendedName>
</protein>
<dbReference type="PROSITE" id="PS50109">
    <property type="entry name" value="HIS_KIN"/>
    <property type="match status" value="1"/>
</dbReference>
<dbReference type="SUPFAM" id="SSF48452">
    <property type="entry name" value="TPR-like"/>
    <property type="match status" value="1"/>
</dbReference>
<dbReference type="GO" id="GO:0009927">
    <property type="term" value="F:histidine phosphotransfer kinase activity"/>
    <property type="evidence" value="ECO:0007669"/>
    <property type="project" value="TreeGrafter"/>
</dbReference>
<evidence type="ECO:0000256" key="1">
    <source>
        <dbReference type="ARBA" id="ARBA00000085"/>
    </source>
</evidence>
<feature type="domain" description="Histidine kinase" evidence="9">
    <location>
        <begin position="450"/>
        <end position="668"/>
    </location>
</feature>
<feature type="transmembrane region" description="Helical" evidence="8">
    <location>
        <begin position="410"/>
        <end position="431"/>
    </location>
</feature>
<evidence type="ECO:0000256" key="2">
    <source>
        <dbReference type="ARBA" id="ARBA00012438"/>
    </source>
</evidence>
<proteinExistence type="predicted"/>
<dbReference type="InterPro" id="IPR003661">
    <property type="entry name" value="HisK_dim/P_dom"/>
</dbReference>
<feature type="transmembrane region" description="Helical" evidence="8">
    <location>
        <begin position="6"/>
        <end position="30"/>
    </location>
</feature>
<dbReference type="Pfam" id="PF00512">
    <property type="entry name" value="HisKA"/>
    <property type="match status" value="1"/>
</dbReference>
<dbReference type="FunFam" id="3.30.565.10:FF:000006">
    <property type="entry name" value="Sensor histidine kinase WalK"/>
    <property type="match status" value="1"/>
</dbReference>
<dbReference type="EMBL" id="AP019860">
    <property type="protein sequence ID" value="BBM82245.1"/>
    <property type="molecule type" value="Genomic_DNA"/>
</dbReference>
<dbReference type="Proteomes" id="UP000326354">
    <property type="component" value="Chromosome"/>
</dbReference>
<name>A0A5S9IKG7_UABAM</name>
<dbReference type="Gene3D" id="1.10.287.130">
    <property type="match status" value="1"/>
</dbReference>
<keyword evidence="3" id="KW-0597">Phosphoprotein</keyword>
<dbReference type="CDD" id="cd00075">
    <property type="entry name" value="HATPase"/>
    <property type="match status" value="1"/>
</dbReference>
<evidence type="ECO:0000256" key="7">
    <source>
        <dbReference type="ARBA" id="ARBA00023136"/>
    </source>
</evidence>
<evidence type="ECO:0000256" key="4">
    <source>
        <dbReference type="ARBA" id="ARBA00022679"/>
    </source>
</evidence>